<comment type="caution">
    <text evidence="3">The sequence shown here is derived from an EMBL/GenBank/DDBJ whole genome shotgun (WGS) entry which is preliminary data.</text>
</comment>
<keyword evidence="4" id="KW-1185">Reference proteome</keyword>
<feature type="non-terminal residue" evidence="3">
    <location>
        <position position="433"/>
    </location>
</feature>
<proteinExistence type="predicted"/>
<dbReference type="AlphaFoldDB" id="A0A843UMT9"/>
<name>A0A843UMT9_COLES</name>
<dbReference type="Proteomes" id="UP000652761">
    <property type="component" value="Unassembled WGS sequence"/>
</dbReference>
<evidence type="ECO:0000313" key="3">
    <source>
        <dbReference type="EMBL" id="MQL83556.1"/>
    </source>
</evidence>
<feature type="transmembrane region" description="Helical" evidence="2">
    <location>
        <begin position="44"/>
        <end position="67"/>
    </location>
</feature>
<feature type="compositionally biased region" description="Basic and acidic residues" evidence="1">
    <location>
        <begin position="211"/>
        <end position="225"/>
    </location>
</feature>
<keyword evidence="2" id="KW-0812">Transmembrane</keyword>
<keyword evidence="2" id="KW-1133">Transmembrane helix</keyword>
<protein>
    <submittedName>
        <fullName evidence="3">Uncharacterized protein</fullName>
    </submittedName>
</protein>
<reference evidence="3" key="1">
    <citation type="submission" date="2017-07" db="EMBL/GenBank/DDBJ databases">
        <title>Taro Niue Genome Assembly and Annotation.</title>
        <authorList>
            <person name="Atibalentja N."/>
            <person name="Keating K."/>
            <person name="Fields C.J."/>
        </authorList>
    </citation>
    <scope>NUCLEOTIDE SEQUENCE</scope>
    <source>
        <strain evidence="3">Niue_2</strain>
        <tissue evidence="3">Leaf</tissue>
    </source>
</reference>
<accession>A0A843UMT9</accession>
<feature type="region of interest" description="Disordered" evidence="1">
    <location>
        <begin position="206"/>
        <end position="225"/>
    </location>
</feature>
<evidence type="ECO:0000313" key="4">
    <source>
        <dbReference type="Proteomes" id="UP000652761"/>
    </source>
</evidence>
<dbReference type="EMBL" id="NMUH01000703">
    <property type="protein sequence ID" value="MQL83556.1"/>
    <property type="molecule type" value="Genomic_DNA"/>
</dbReference>
<organism evidence="3 4">
    <name type="scientific">Colocasia esculenta</name>
    <name type="common">Wild taro</name>
    <name type="synonym">Arum esculentum</name>
    <dbReference type="NCBI Taxonomy" id="4460"/>
    <lineage>
        <taxon>Eukaryota</taxon>
        <taxon>Viridiplantae</taxon>
        <taxon>Streptophyta</taxon>
        <taxon>Embryophyta</taxon>
        <taxon>Tracheophyta</taxon>
        <taxon>Spermatophyta</taxon>
        <taxon>Magnoliopsida</taxon>
        <taxon>Liliopsida</taxon>
        <taxon>Araceae</taxon>
        <taxon>Aroideae</taxon>
        <taxon>Colocasieae</taxon>
        <taxon>Colocasia</taxon>
    </lineage>
</organism>
<evidence type="ECO:0000256" key="1">
    <source>
        <dbReference type="SAM" id="MobiDB-lite"/>
    </source>
</evidence>
<evidence type="ECO:0000256" key="2">
    <source>
        <dbReference type="SAM" id="Phobius"/>
    </source>
</evidence>
<sequence>LRRSSGVDQLVLLSVSLYIGSGATEVVGKSQWLVSERRGLCVPLLAACGGGLVALVVTEFLTLFLMVSVLRDLSGCLVQTPNCCFCNPFLSAIRGGIGGRAGGETVLLTWLLGVSRGDTRLFLPDLVEVQDVGACVVRLWSHVVAPVFRVVLGPTLVVGRGISLFRCFVVLYGIPRFCHGSVDTPIDGVDTGSEFLKLFHENKVKNPTQDKSQEHSGRREEEREKGICIQRSRAAPPREEEEEEEGEEEEKELVIAAVLIKKKIQPKKLGSIVIQRFEYFVLCFEALVLWVGAVVLWCLSRSAQGLVNLPNSQVVFGVGRCAYVLGFFESLHSKRLESSCSSCTALVLVVPPLCNKSGHMKANCLEGKKEKHINHKKEFHKKKNKSMVATWSDDESSDCNKESSTSDENEVCFMAGSSEEQVDISFELFTIED</sequence>
<gene>
    <name evidence="3" type="ORF">Taro_016049</name>
</gene>
<keyword evidence="2" id="KW-0472">Membrane</keyword>